<sequence>MHKAMNIVLNSFEAMQRASGNSVDVSSIQEAREELARAGAAFDSIEQNIRDAGNQQDRFNRRIRDGTTAADGLWSKLKGIAATVGGLAAAKKIIGISDDLASTRARLNLIVDDGGSVSELEKKIMASAQRSRAAYFDTASAIASLGSNAGAAFANTDEIIAFMEQINKQFTIGGASAQGQSAAMLQLTQAMAAGALRGEELNSILENAPGIARAIESYMGIAEGSIKSYAEQGLITAEVVKNAMFAAADETNAKFESMPKTWAQIWTSMQNKALSIFNPILTKINQIANSEQFTKVTDGIINGLAGIASVATVVLDLLISGASLVVDNWSWLSPIILGVATALGVYYGAQLLANGVGLISQGIHIAMAGAKMIQLSATGALTAATAAETAAQYGLNAALYACPLVWIIILIIALVALFYAAVAAVNHFAGTSVSATGLICGAFMAALAFIGNIFVALWNLVVDVFVMIYNLVATVANFIGNVFNDPVAAVARLFFDLADTVLSVLQALASAIDTIFGSNLSGSVQGWRDSLGGWVDSTFGKGEEVMEKLNAEDLHLGRFEYGAAFDMGYEFGQGVEDTVGGLFDFSAMDSLGADALDAYGLGNTLDGIYGNTGDTAGNTAAMSDALDIAEEDLAYMRDIAEREAINRFTTAEIKVEQQNTNYISQDTDLDGIMDAWANDFATKLDVSEEGVHE</sequence>
<feature type="domain" description="Tape measure protein N-terminal" evidence="3">
    <location>
        <begin position="91"/>
        <end position="276"/>
    </location>
</feature>
<keyword evidence="2" id="KW-0472">Membrane</keyword>
<keyword evidence="1" id="KW-1245">Viral tail assembly</keyword>
<name>A0A8S5PT94_9CAUD</name>
<reference evidence="4" key="1">
    <citation type="journal article" date="2021" name="Proc. Natl. Acad. Sci. U.S.A.">
        <title>A Catalog of Tens of Thousands of Viruses from Human Metagenomes Reveals Hidden Associations with Chronic Diseases.</title>
        <authorList>
            <person name="Tisza M.J."/>
            <person name="Buck C.B."/>
        </authorList>
    </citation>
    <scope>NUCLEOTIDE SEQUENCE</scope>
    <source>
        <strain evidence="4">Ct3es5</strain>
    </source>
</reference>
<keyword evidence="2" id="KW-0812">Transmembrane</keyword>
<feature type="transmembrane region" description="Helical" evidence="2">
    <location>
        <begin position="464"/>
        <end position="483"/>
    </location>
</feature>
<keyword evidence="1" id="KW-1188">Viral release from host cell</keyword>
<organism evidence="4">
    <name type="scientific">Siphoviridae sp. ct3es5</name>
    <dbReference type="NCBI Taxonomy" id="2825322"/>
    <lineage>
        <taxon>Viruses</taxon>
        <taxon>Duplodnaviria</taxon>
        <taxon>Heunggongvirae</taxon>
        <taxon>Uroviricota</taxon>
        <taxon>Caudoviricetes</taxon>
    </lineage>
</organism>
<feature type="transmembrane region" description="Helical" evidence="2">
    <location>
        <begin position="299"/>
        <end position="319"/>
    </location>
</feature>
<evidence type="ECO:0000259" key="3">
    <source>
        <dbReference type="Pfam" id="PF20155"/>
    </source>
</evidence>
<feature type="transmembrane region" description="Helical" evidence="2">
    <location>
        <begin position="404"/>
        <end position="425"/>
    </location>
</feature>
<feature type="transmembrane region" description="Helical" evidence="2">
    <location>
        <begin position="437"/>
        <end position="458"/>
    </location>
</feature>
<evidence type="ECO:0000256" key="2">
    <source>
        <dbReference type="SAM" id="Phobius"/>
    </source>
</evidence>
<dbReference type="NCBIfam" id="TIGR02675">
    <property type="entry name" value="tape_meas_nterm"/>
    <property type="match status" value="1"/>
</dbReference>
<dbReference type="EMBL" id="BK015507">
    <property type="protein sequence ID" value="DAE10294.1"/>
    <property type="molecule type" value="Genomic_DNA"/>
</dbReference>
<proteinExistence type="predicted"/>
<dbReference type="GO" id="GO:0098003">
    <property type="term" value="P:viral tail assembly"/>
    <property type="evidence" value="ECO:0007669"/>
    <property type="project" value="UniProtKB-KW"/>
</dbReference>
<evidence type="ECO:0000313" key="4">
    <source>
        <dbReference type="EMBL" id="DAE10294.1"/>
    </source>
</evidence>
<protein>
    <submittedName>
        <fullName evidence="4">Tail tape measure</fullName>
    </submittedName>
</protein>
<feature type="transmembrane region" description="Helical" evidence="2">
    <location>
        <begin position="331"/>
        <end position="349"/>
    </location>
</feature>
<dbReference type="InterPro" id="IPR013491">
    <property type="entry name" value="Tape_meas_N"/>
</dbReference>
<accession>A0A8S5PT94</accession>
<keyword evidence="2" id="KW-1133">Transmembrane helix</keyword>
<dbReference type="Pfam" id="PF20155">
    <property type="entry name" value="TMP_3"/>
    <property type="match status" value="1"/>
</dbReference>
<evidence type="ECO:0000256" key="1">
    <source>
        <dbReference type="ARBA" id="ARBA00022465"/>
    </source>
</evidence>